<dbReference type="SUPFAM" id="SSF54197">
    <property type="entry name" value="HIT-like"/>
    <property type="match status" value="1"/>
</dbReference>
<dbReference type="EMBL" id="JBDXSU010000010">
    <property type="protein sequence ID" value="MFB5191330.1"/>
    <property type="molecule type" value="Genomic_DNA"/>
</dbReference>
<gene>
    <name evidence="3" type="ORF">KKP3000_000101</name>
</gene>
<dbReference type="PROSITE" id="PS51084">
    <property type="entry name" value="HIT_2"/>
    <property type="match status" value="1"/>
</dbReference>
<protein>
    <submittedName>
        <fullName evidence="3">Histidine triad nucleotide-binding protein</fullName>
    </submittedName>
</protein>
<evidence type="ECO:0000256" key="1">
    <source>
        <dbReference type="PROSITE-ProRule" id="PRU00464"/>
    </source>
</evidence>
<sequence length="113" mass="12529">MEDCIFCKIVSGELPSDKVYENDDLLAFQNIRPDAPIHVLVIPKQHIASAHRISDAEAGLIGRIHATIPAIAEQLGLGENGYRIVTNIGEHGQQTVPHLHYHILGGRQLTWQH</sequence>
<dbReference type="InterPro" id="IPR036265">
    <property type="entry name" value="HIT-like_sf"/>
</dbReference>
<feature type="short sequence motif" description="Histidine triad motif" evidence="1">
    <location>
        <begin position="98"/>
        <end position="102"/>
    </location>
</feature>
<dbReference type="Gene3D" id="3.30.428.10">
    <property type="entry name" value="HIT-like"/>
    <property type="match status" value="1"/>
</dbReference>
<accession>A0ABV5AGD8</accession>
<evidence type="ECO:0000313" key="3">
    <source>
        <dbReference type="EMBL" id="MFB5191330.1"/>
    </source>
</evidence>
<organism evidence="3 4">
    <name type="scientific">Alicyclobacillus fastidiosus</name>
    <dbReference type="NCBI Taxonomy" id="392011"/>
    <lineage>
        <taxon>Bacteria</taxon>
        <taxon>Bacillati</taxon>
        <taxon>Bacillota</taxon>
        <taxon>Bacilli</taxon>
        <taxon>Bacillales</taxon>
        <taxon>Alicyclobacillaceae</taxon>
        <taxon>Alicyclobacillus</taxon>
    </lineage>
</organism>
<reference evidence="3 4" key="1">
    <citation type="journal article" date="2024" name="Int. J. Mol. Sci.">
        <title>Exploration of Alicyclobacillus spp. Genome in Search of Antibiotic Resistance.</title>
        <authorList>
            <person name="Bucka-Kolendo J."/>
            <person name="Kiousi D.E."/>
            <person name="Dekowska A."/>
            <person name="Mikolajczuk-Szczyrba A."/>
            <person name="Karadedos D.M."/>
            <person name="Michael P."/>
            <person name="Galanis A."/>
            <person name="Sokolowska B."/>
        </authorList>
    </citation>
    <scope>NUCLEOTIDE SEQUENCE [LARGE SCALE GENOMIC DNA]</scope>
    <source>
        <strain evidence="3 4">KKP 3000</strain>
    </source>
</reference>
<proteinExistence type="predicted"/>
<evidence type="ECO:0000259" key="2">
    <source>
        <dbReference type="PROSITE" id="PS51084"/>
    </source>
</evidence>
<dbReference type="Proteomes" id="UP001579974">
    <property type="component" value="Unassembled WGS sequence"/>
</dbReference>
<dbReference type="RefSeq" id="WP_275473943.1">
    <property type="nucleotide sequence ID" value="NZ_CP162940.1"/>
</dbReference>
<dbReference type="InterPro" id="IPR011146">
    <property type="entry name" value="HIT-like"/>
</dbReference>
<dbReference type="InterPro" id="IPR001310">
    <property type="entry name" value="Histidine_triad_HIT"/>
</dbReference>
<dbReference type="CDD" id="cd01276">
    <property type="entry name" value="PKCI_related"/>
    <property type="match status" value="1"/>
</dbReference>
<dbReference type="PANTHER" id="PTHR23089">
    <property type="entry name" value="HISTIDINE TRIAD HIT PROTEIN"/>
    <property type="match status" value="1"/>
</dbReference>
<evidence type="ECO:0000313" key="4">
    <source>
        <dbReference type="Proteomes" id="UP001579974"/>
    </source>
</evidence>
<keyword evidence="4" id="KW-1185">Reference proteome</keyword>
<name>A0ABV5AGD8_9BACL</name>
<feature type="domain" description="HIT" evidence="2">
    <location>
        <begin position="5"/>
        <end position="113"/>
    </location>
</feature>
<dbReference type="PRINTS" id="PR00332">
    <property type="entry name" value="HISTRIAD"/>
</dbReference>
<dbReference type="Pfam" id="PF01230">
    <property type="entry name" value="HIT"/>
    <property type="match status" value="1"/>
</dbReference>
<comment type="caution">
    <text evidence="3">The sequence shown here is derived from an EMBL/GenBank/DDBJ whole genome shotgun (WGS) entry which is preliminary data.</text>
</comment>